<dbReference type="Pfam" id="PF03485">
    <property type="entry name" value="Arg_tRNA_synt_N"/>
    <property type="match status" value="1"/>
</dbReference>
<dbReference type="Proteomes" id="UP000190229">
    <property type="component" value="Unassembled WGS sequence"/>
</dbReference>
<dbReference type="SMART" id="SM00836">
    <property type="entry name" value="DALR_1"/>
    <property type="match status" value="1"/>
</dbReference>
<dbReference type="SUPFAM" id="SSF55190">
    <property type="entry name" value="Arginyl-tRNA synthetase (ArgRS), N-terminal 'additional' domain"/>
    <property type="match status" value="1"/>
</dbReference>
<accession>A0A1V4EXK2</accession>
<dbReference type="HAMAP" id="MF_00123">
    <property type="entry name" value="Arg_tRNA_synth"/>
    <property type="match status" value="1"/>
</dbReference>
<evidence type="ECO:0000256" key="1">
    <source>
        <dbReference type="ARBA" id="ARBA00005594"/>
    </source>
</evidence>
<dbReference type="GO" id="GO:0004814">
    <property type="term" value="F:arginine-tRNA ligase activity"/>
    <property type="evidence" value="ECO:0007669"/>
    <property type="project" value="UniProtKB-UniRule"/>
</dbReference>
<dbReference type="SMART" id="SM01016">
    <property type="entry name" value="Arg_tRNA_synt_N"/>
    <property type="match status" value="1"/>
</dbReference>
<keyword evidence="3 8" id="KW-0547">Nucleotide-binding</keyword>
<keyword evidence="6 8" id="KW-0030">Aminoacyl-tRNA synthetase</keyword>
<keyword evidence="13" id="KW-1185">Reference proteome</keyword>
<dbReference type="EMBL" id="MWPS01000001">
    <property type="protein sequence ID" value="OPG17621.1"/>
    <property type="molecule type" value="Genomic_DNA"/>
</dbReference>
<dbReference type="RefSeq" id="WP_079289620.1">
    <property type="nucleotide sequence ID" value="NZ_MWPS01000001.1"/>
</dbReference>
<dbReference type="InterPro" id="IPR036695">
    <property type="entry name" value="Arg-tRNA-synth_N_sf"/>
</dbReference>
<gene>
    <name evidence="8" type="primary">argS</name>
    <name evidence="12" type="ORF">B2M26_00230</name>
</gene>
<dbReference type="Pfam" id="PF00750">
    <property type="entry name" value="tRNA-synt_1d"/>
    <property type="match status" value="1"/>
</dbReference>
<dbReference type="Gene3D" id="1.10.730.10">
    <property type="entry name" value="Isoleucyl-tRNA Synthetase, Domain 1"/>
    <property type="match status" value="1"/>
</dbReference>
<dbReference type="InterPro" id="IPR035684">
    <property type="entry name" value="ArgRS_core"/>
</dbReference>
<comment type="caution">
    <text evidence="12">The sequence shown here is derived from an EMBL/GenBank/DDBJ whole genome shotgun (WGS) entry which is preliminary data.</text>
</comment>
<dbReference type="PRINTS" id="PR01038">
    <property type="entry name" value="TRNASYNTHARG"/>
</dbReference>
<evidence type="ECO:0000259" key="11">
    <source>
        <dbReference type="SMART" id="SM01016"/>
    </source>
</evidence>
<dbReference type="GO" id="GO:0006420">
    <property type="term" value="P:arginyl-tRNA aminoacylation"/>
    <property type="evidence" value="ECO:0007669"/>
    <property type="project" value="UniProtKB-UniRule"/>
</dbReference>
<dbReference type="NCBIfam" id="TIGR00456">
    <property type="entry name" value="argS"/>
    <property type="match status" value="1"/>
</dbReference>
<evidence type="ECO:0000256" key="7">
    <source>
        <dbReference type="ARBA" id="ARBA00049339"/>
    </source>
</evidence>
<evidence type="ECO:0000256" key="8">
    <source>
        <dbReference type="HAMAP-Rule" id="MF_00123"/>
    </source>
</evidence>
<keyword evidence="4 8" id="KW-0067">ATP-binding</keyword>
<dbReference type="CDD" id="cd00671">
    <property type="entry name" value="ArgRS_core"/>
    <property type="match status" value="1"/>
</dbReference>
<evidence type="ECO:0000256" key="5">
    <source>
        <dbReference type="ARBA" id="ARBA00022917"/>
    </source>
</evidence>
<dbReference type="CDD" id="cd07956">
    <property type="entry name" value="Anticodon_Ia_Arg"/>
    <property type="match status" value="1"/>
</dbReference>
<dbReference type="Pfam" id="PF05746">
    <property type="entry name" value="DALR_1"/>
    <property type="match status" value="1"/>
</dbReference>
<organism evidence="12 13">
    <name type="scientific">Ferroacidibacillus organovorans</name>
    <dbReference type="NCBI Taxonomy" id="1765683"/>
    <lineage>
        <taxon>Bacteria</taxon>
        <taxon>Bacillati</taxon>
        <taxon>Bacillota</taxon>
        <taxon>Bacilli</taxon>
        <taxon>Bacillales</taxon>
        <taxon>Alicyclobacillaceae</taxon>
        <taxon>Ferroacidibacillus</taxon>
    </lineage>
</organism>
<evidence type="ECO:0000256" key="6">
    <source>
        <dbReference type="ARBA" id="ARBA00023146"/>
    </source>
</evidence>
<dbReference type="InterPro" id="IPR009080">
    <property type="entry name" value="tRNAsynth_Ia_anticodon-bd"/>
</dbReference>
<evidence type="ECO:0000256" key="3">
    <source>
        <dbReference type="ARBA" id="ARBA00022741"/>
    </source>
</evidence>
<dbReference type="PANTHER" id="PTHR11956">
    <property type="entry name" value="ARGINYL-TRNA SYNTHETASE"/>
    <property type="match status" value="1"/>
</dbReference>
<reference evidence="12 13" key="1">
    <citation type="submission" date="2017-02" db="EMBL/GenBank/DDBJ databases">
        <title>Draft genome of Acidibacillus ferrooxidans Huett2.</title>
        <authorList>
            <person name="Schopf S."/>
        </authorList>
    </citation>
    <scope>NUCLEOTIDE SEQUENCE [LARGE SCALE GENOMIC DNA]</scope>
    <source>
        <strain evidence="12 13">Huett2</strain>
    </source>
</reference>
<feature type="short sequence motif" description="'HIGH' region" evidence="8">
    <location>
        <begin position="123"/>
        <end position="133"/>
    </location>
</feature>
<evidence type="ECO:0000313" key="13">
    <source>
        <dbReference type="Proteomes" id="UP000190229"/>
    </source>
</evidence>
<comment type="subcellular location">
    <subcellularLocation>
        <location evidence="8">Cytoplasm</location>
    </subcellularLocation>
</comment>
<dbReference type="GO" id="GO:0005737">
    <property type="term" value="C:cytoplasm"/>
    <property type="evidence" value="ECO:0007669"/>
    <property type="project" value="UniProtKB-SubCell"/>
</dbReference>
<evidence type="ECO:0000256" key="2">
    <source>
        <dbReference type="ARBA" id="ARBA00022598"/>
    </source>
</evidence>
<dbReference type="AlphaFoldDB" id="A0A1V4EXK2"/>
<dbReference type="Gene3D" id="3.30.1360.70">
    <property type="entry name" value="Arginyl tRNA synthetase N-terminal domain"/>
    <property type="match status" value="1"/>
</dbReference>
<dbReference type="Gene3D" id="3.40.50.620">
    <property type="entry name" value="HUPs"/>
    <property type="match status" value="1"/>
</dbReference>
<proteinExistence type="inferred from homology"/>
<dbReference type="InterPro" id="IPR001278">
    <property type="entry name" value="Arg-tRNA-ligase"/>
</dbReference>
<name>A0A1V4EXK2_9BACL</name>
<dbReference type="InterPro" id="IPR008909">
    <property type="entry name" value="DALR_anticod-bd"/>
</dbReference>
<comment type="catalytic activity">
    <reaction evidence="7 8">
        <text>tRNA(Arg) + L-arginine + ATP = L-arginyl-tRNA(Arg) + AMP + diphosphate</text>
        <dbReference type="Rhea" id="RHEA:20301"/>
        <dbReference type="Rhea" id="RHEA-COMP:9658"/>
        <dbReference type="Rhea" id="RHEA-COMP:9673"/>
        <dbReference type="ChEBI" id="CHEBI:30616"/>
        <dbReference type="ChEBI" id="CHEBI:32682"/>
        <dbReference type="ChEBI" id="CHEBI:33019"/>
        <dbReference type="ChEBI" id="CHEBI:78442"/>
        <dbReference type="ChEBI" id="CHEBI:78513"/>
        <dbReference type="ChEBI" id="CHEBI:456215"/>
        <dbReference type="EC" id="6.1.1.19"/>
    </reaction>
</comment>
<dbReference type="GO" id="GO:0005524">
    <property type="term" value="F:ATP binding"/>
    <property type="evidence" value="ECO:0007669"/>
    <property type="project" value="UniProtKB-UniRule"/>
</dbReference>
<dbReference type="EC" id="6.1.1.19" evidence="8"/>
<evidence type="ECO:0000256" key="4">
    <source>
        <dbReference type="ARBA" id="ARBA00022840"/>
    </source>
</evidence>
<evidence type="ECO:0000313" key="12">
    <source>
        <dbReference type="EMBL" id="OPG17621.1"/>
    </source>
</evidence>
<dbReference type="FunFam" id="3.40.50.620:FF:000116">
    <property type="entry name" value="Arginine--tRNA ligase"/>
    <property type="match status" value="1"/>
</dbReference>
<sequence>MVLQRYKLQIASHFVAQTGWTAEELANLMEVPPDRTLGDLALPCFKLAKTMRLAPPVIAQALAQDLQTCTIVHHAEATGGYLNVRLTRETVTTDTLVHLRSDDTVFQDARGAGQTVAIDLSSPNIAKPFSMGHLRSTVIGTALANLFETSGYKTVRINHLGDWGTQFGKIIVAYRTYGDEATVSANPITELNRLYVQFHEEANERPELDDAARAAFKRLEDGNEEDLTLWRYMIDVSMKEFEKTYRLLGTKFDYNLGESFYNDKMDAVVDELREKGLLEESDGAEVVQLGETMPPCLIRRSDGATLYPTRDLAAALYRARHFHADHLLYVVGGEQRLHFQQVFAVLRKMGYTFADACEHIAFGLMRMGGKKMSTRKGQIVRLQEVLDEAITRARAIIEEKNPHLQNADAVARAVGVGAVIFNDLKTYRLHDIDFTMDTALAFDGETGPYVQYAHARTCSILRKAGVLQAGPSVEGWVTSLPNTHAEDAVDDATWYLTLTLQGIEAIRVRAIEERDPSLVAKHALDIAQAFNRFYHDCPILTSDGELKAMRLALTDAVRVALLHAMTWLGIEAPSEI</sequence>
<comment type="similarity">
    <text evidence="1 8 9">Belongs to the class-I aminoacyl-tRNA synthetase family.</text>
</comment>
<comment type="subunit">
    <text evidence="8">Monomer.</text>
</comment>
<dbReference type="SUPFAM" id="SSF47323">
    <property type="entry name" value="Anticodon-binding domain of a subclass of class I aminoacyl-tRNA synthetases"/>
    <property type="match status" value="1"/>
</dbReference>
<keyword evidence="5 8" id="KW-0648">Protein biosynthesis</keyword>
<dbReference type="SUPFAM" id="SSF52374">
    <property type="entry name" value="Nucleotidylyl transferase"/>
    <property type="match status" value="1"/>
</dbReference>
<keyword evidence="8" id="KW-0963">Cytoplasm</keyword>
<dbReference type="InterPro" id="IPR005148">
    <property type="entry name" value="Arg-tRNA-synth_N"/>
</dbReference>
<evidence type="ECO:0000259" key="10">
    <source>
        <dbReference type="SMART" id="SM00836"/>
    </source>
</evidence>
<feature type="domain" description="Arginyl tRNA synthetase N-terminal" evidence="11">
    <location>
        <begin position="8"/>
        <end position="86"/>
    </location>
</feature>
<protein>
    <recommendedName>
        <fullName evidence="8">Arginine--tRNA ligase</fullName>
        <ecNumber evidence="8">6.1.1.19</ecNumber>
    </recommendedName>
    <alternativeName>
        <fullName evidence="8">Arginyl-tRNA synthetase</fullName>
        <shortName evidence="8">ArgRS</shortName>
    </alternativeName>
</protein>
<feature type="domain" description="DALR anticodon binding" evidence="10">
    <location>
        <begin position="450"/>
        <end position="576"/>
    </location>
</feature>
<evidence type="ECO:0000256" key="9">
    <source>
        <dbReference type="RuleBase" id="RU363038"/>
    </source>
</evidence>
<dbReference type="PANTHER" id="PTHR11956:SF5">
    <property type="entry name" value="ARGININE--TRNA LIGASE, CYTOPLASMIC"/>
    <property type="match status" value="1"/>
</dbReference>
<dbReference type="InterPro" id="IPR014729">
    <property type="entry name" value="Rossmann-like_a/b/a_fold"/>
</dbReference>
<keyword evidence="2 8" id="KW-0436">Ligase</keyword>